<dbReference type="Pfam" id="PF01636">
    <property type="entry name" value="APH"/>
    <property type="match status" value="1"/>
</dbReference>
<dbReference type="SUPFAM" id="SSF56112">
    <property type="entry name" value="Protein kinase-like (PK-like)"/>
    <property type="match status" value="1"/>
</dbReference>
<protein>
    <recommendedName>
        <fullName evidence="1">Aminoglycoside phosphotransferase domain-containing protein</fullName>
    </recommendedName>
</protein>
<dbReference type="InterPro" id="IPR002575">
    <property type="entry name" value="Aminoglycoside_PTrfase"/>
</dbReference>
<evidence type="ECO:0000259" key="1">
    <source>
        <dbReference type="Pfam" id="PF01636"/>
    </source>
</evidence>
<keyword evidence="3" id="KW-1185">Reference proteome</keyword>
<gene>
    <name evidence="2" type="ORF">A3783_07285</name>
</gene>
<evidence type="ECO:0000313" key="2">
    <source>
        <dbReference type="EMBL" id="OAN15728.1"/>
    </source>
</evidence>
<organism evidence="2 3">
    <name type="scientific">Exiguobacterium undae</name>
    <dbReference type="NCBI Taxonomy" id="169177"/>
    <lineage>
        <taxon>Bacteria</taxon>
        <taxon>Bacillati</taxon>
        <taxon>Bacillota</taxon>
        <taxon>Bacilli</taxon>
        <taxon>Bacillales</taxon>
        <taxon>Bacillales Family XII. Incertae Sedis</taxon>
        <taxon>Exiguobacterium</taxon>
    </lineage>
</organism>
<feature type="domain" description="Aminoglycoside phosphotransferase" evidence="1">
    <location>
        <begin position="29"/>
        <end position="259"/>
    </location>
</feature>
<dbReference type="RefSeq" id="WP_028106528.1">
    <property type="nucleotide sequence ID" value="NZ_LVVL01000001.1"/>
</dbReference>
<dbReference type="InterPro" id="IPR011009">
    <property type="entry name" value="Kinase-like_dom_sf"/>
</dbReference>
<name>A0ABX2VBW5_9BACL</name>
<comment type="caution">
    <text evidence="2">The sequence shown here is derived from an EMBL/GenBank/DDBJ whole genome shotgun (WGS) entry which is preliminary data.</text>
</comment>
<proteinExistence type="predicted"/>
<sequence>MTTTEANQTLFENISRQSKLGQLLTEPTVLSGGLLHQMNQIQTTTGTYAVKLLNPSILSRPTARQNFIDSERIVNALAGKVSALPALTIDGSALQQIGTHYYLVFPWVDGSTLPIHQVTASHAELIGEQLAQIHAADLSSLKVHQTAASPESPVPWDTFAEKIRQQEQKVLEPYLSDLKRIKRWDSEASSALKQWRGTSVLSHRDLDAKNVLWKSGAPILIDWESAGPIHPMHDFLETVLYWSLDEQNRVRRDHFEVFVKGYHAAGGRLDYPLEPALSAGYASKLGWLAYSLSKALHLEPVTEKKEQQVAVQQVLETLKALKDYEALCPVIRKLWRDSQKNTISTF</sequence>
<dbReference type="Proteomes" id="UP000078447">
    <property type="component" value="Unassembled WGS sequence"/>
</dbReference>
<evidence type="ECO:0000313" key="3">
    <source>
        <dbReference type="Proteomes" id="UP000078447"/>
    </source>
</evidence>
<accession>A0ABX2VBW5</accession>
<dbReference type="EMBL" id="LVVL01000001">
    <property type="protein sequence ID" value="OAN15728.1"/>
    <property type="molecule type" value="Genomic_DNA"/>
</dbReference>
<reference evidence="2 3" key="1">
    <citation type="submission" date="2016-03" db="EMBL/GenBank/DDBJ databases">
        <authorList>
            <person name="Cho S.-Y."/>
            <person name="Lim S."/>
            <person name="Kim H."/>
            <person name="Soh E.H."/>
            <person name="Moon J.S."/>
        </authorList>
    </citation>
    <scope>NUCLEOTIDE SEQUENCE [LARGE SCALE GENOMIC DNA]</scope>
    <source>
        <strain evidence="2 3">KCTC 3810</strain>
    </source>
</reference>
<dbReference type="Gene3D" id="3.90.1200.10">
    <property type="match status" value="1"/>
</dbReference>